<evidence type="ECO:0000256" key="7">
    <source>
        <dbReference type="ARBA" id="ARBA00029433"/>
    </source>
</evidence>
<evidence type="ECO:0000256" key="10">
    <source>
        <dbReference type="ARBA" id="ARBA00045342"/>
    </source>
</evidence>
<dbReference type="GO" id="GO:0005524">
    <property type="term" value="F:ATP binding"/>
    <property type="evidence" value="ECO:0007669"/>
    <property type="project" value="UniProtKB-KW"/>
</dbReference>
<dbReference type="FunFam" id="3.40.50.300:FF:000109">
    <property type="entry name" value="Peroxisomal biogenesis factor 6"/>
    <property type="match status" value="1"/>
</dbReference>
<dbReference type="Pfam" id="PF23111">
    <property type="entry name" value="N1_PEX6"/>
    <property type="match status" value="1"/>
</dbReference>
<evidence type="ECO:0000256" key="8">
    <source>
        <dbReference type="ARBA" id="ARBA00034811"/>
    </source>
</evidence>
<dbReference type="GO" id="GO:0005829">
    <property type="term" value="C:cytosol"/>
    <property type="evidence" value="ECO:0007669"/>
    <property type="project" value="TreeGrafter"/>
</dbReference>
<dbReference type="PROSITE" id="PS00674">
    <property type="entry name" value="AAA"/>
    <property type="match status" value="1"/>
</dbReference>
<dbReference type="InterPro" id="IPR027417">
    <property type="entry name" value="P-loop_NTPase"/>
</dbReference>
<dbReference type="InterPro" id="IPR003960">
    <property type="entry name" value="ATPase_AAA_CS"/>
</dbReference>
<name>A0AAN7WFT2_9SACH</name>
<sequence>MISANLLIDHNDGIYQCQVSDDIFDYLIEPSQEKNDHRTAYCKLKYLIYSNNNPSSFIVNCKGDSTLPINHIRLKDTLLDVTTNDTFIINTCQIEKLDLESTTIPILKEVTLLFNPSLYNILIQLPDSKDIMEFVSKKFGVEENKTIIHSGKFLSYKWCKTINTKPCLQGIVDFNKTKFIIVSDTIGTQFIAKQPLLLNPDLEIGIKTSLNVSLKCLEHKRYQDLILCNNGTLEKSVDKSLVILTDRSILIQLDLVDGSYVELSNIDSNQKVISNIFAFIEPHKMDLSTVYVSPRLKMQFRDTNQCILKKSSFSIKDIPLAKEIILTRVNDMYQNEKIYQNIISKEIKDFFVKEPRLIKRNELIPITFDSTLTMLPNSYDQLENLNLNSHSKHDCITWFKIADISSNEEDDGINLEKDAKSIFDSDINYYRVDPLENVKLVSENVVYEKPFALKQCDYISYYDLPPIFNYNLKHFPYAAKLLKIVNSTVDCIQKGIPMKISIMVHSTRTSSGKNTLIRWLSLELGINLISFDCRQIISSIASSDSISKILGTIKAKISNNIHMTNISTIVYITHLEELFTKVDPNQDSITFKLSTSLETEFLNIIEKSMETNKHIIFVYSSNNIENIPSKIRSKINFEIKVPVPTESQRKDIFQWYLSVDRLNSDCLKNEDSSIRFIQSSDIDLSQLAIHSAGLTPLDIKYIVQKARAASYNDIMGRNSPYDMLLWNHYTISVSMEKLKESISFTRGDFSISIGAPKIPNVTWDDIGGVDIIKGEIMDTIDMPLRHPELFRSGSKQRSGILFYGPPGTGKTLMAKAIATNFSLNFFSVKGPELLNMYIGESEANVRRIFQKAREAKPCVIFFDEIDSVAPKRGNQGDSGGVMDRIVSQLLAELDGMTGNGDGIFVIAATNRPDLLDEALLRPGRFDKLLYLGIADTNEKQYNILKALTRKFTLSEDVDLHEIVDICPFNYTGADFYALCSDSMLNAMTRAAKTVDSKVDQYNKSASKKLSIRQWFDKIATKDDITVSVRMEDFLKAQSELVPSVSPEEFSHYLQIKENFEG</sequence>
<evidence type="ECO:0000256" key="2">
    <source>
        <dbReference type="ARBA" id="ARBA00022593"/>
    </source>
</evidence>
<evidence type="ECO:0000256" key="9">
    <source>
        <dbReference type="ARBA" id="ARBA00034920"/>
    </source>
</evidence>
<dbReference type="FunFam" id="1.10.8.60:FF:000039">
    <property type="entry name" value="peroxisome biogenesis factor 6"/>
    <property type="match status" value="1"/>
</dbReference>
<evidence type="ECO:0000256" key="11">
    <source>
        <dbReference type="ARBA" id="ARBA00048778"/>
    </source>
</evidence>
<keyword evidence="14" id="KW-1185">Reference proteome</keyword>
<dbReference type="Pfam" id="PF00004">
    <property type="entry name" value="AAA"/>
    <property type="match status" value="2"/>
</dbReference>
<dbReference type="CDD" id="cd19527">
    <property type="entry name" value="RecA-like_PEX6_r2"/>
    <property type="match status" value="1"/>
</dbReference>
<dbReference type="GO" id="GO:0016558">
    <property type="term" value="P:protein import into peroxisome matrix"/>
    <property type="evidence" value="ECO:0007669"/>
    <property type="project" value="TreeGrafter"/>
</dbReference>
<dbReference type="EMBL" id="JAWIZZ010000073">
    <property type="protein sequence ID" value="KAK5773574.1"/>
    <property type="molecule type" value="Genomic_DNA"/>
</dbReference>
<keyword evidence="3" id="KW-0547">Nucleotide-binding</keyword>
<reference evidence="14" key="1">
    <citation type="submission" date="2023-07" db="EMBL/GenBank/DDBJ databases">
        <title>A draft genome of Kazachstania heterogenica Y-27499.</title>
        <authorList>
            <person name="Donic C."/>
            <person name="Kralova J.S."/>
            <person name="Fidel L."/>
            <person name="Ben-Dor S."/>
            <person name="Jung S."/>
        </authorList>
    </citation>
    <scope>NUCLEOTIDE SEQUENCE [LARGE SCALE GENOMIC DNA]</scope>
    <source>
        <strain evidence="14">Y27499</strain>
    </source>
</reference>
<keyword evidence="6" id="KW-0472">Membrane</keyword>
<evidence type="ECO:0000259" key="12">
    <source>
        <dbReference type="SMART" id="SM00382"/>
    </source>
</evidence>
<dbReference type="AlphaFoldDB" id="A0AAN7WFT2"/>
<dbReference type="SUPFAM" id="SSF52540">
    <property type="entry name" value="P-loop containing nucleoside triphosphate hydrolases"/>
    <property type="match status" value="2"/>
</dbReference>
<dbReference type="Proteomes" id="UP001306508">
    <property type="component" value="Unassembled WGS sequence"/>
</dbReference>
<dbReference type="PANTHER" id="PTHR23077:SF9">
    <property type="entry name" value="PEROXISOMAL ATPASE PEX6"/>
    <property type="match status" value="1"/>
</dbReference>
<evidence type="ECO:0000313" key="14">
    <source>
        <dbReference type="Proteomes" id="UP001306508"/>
    </source>
</evidence>
<dbReference type="InterPro" id="IPR047533">
    <property type="entry name" value="RecA-like_PEX6_r2"/>
</dbReference>
<comment type="similarity">
    <text evidence="1">Belongs to the AAA ATPase family.</text>
</comment>
<organism evidence="13 14">
    <name type="scientific">Arxiozyma heterogenica</name>
    <dbReference type="NCBI Taxonomy" id="278026"/>
    <lineage>
        <taxon>Eukaryota</taxon>
        <taxon>Fungi</taxon>
        <taxon>Dikarya</taxon>
        <taxon>Ascomycota</taxon>
        <taxon>Saccharomycotina</taxon>
        <taxon>Saccharomycetes</taxon>
        <taxon>Saccharomycetales</taxon>
        <taxon>Saccharomycetaceae</taxon>
        <taxon>Arxiozyma</taxon>
    </lineage>
</organism>
<accession>A0AAN7WFT2</accession>
<dbReference type="PANTHER" id="PTHR23077">
    <property type="entry name" value="AAA-FAMILY ATPASE"/>
    <property type="match status" value="1"/>
</dbReference>
<dbReference type="GO" id="GO:0005778">
    <property type="term" value="C:peroxisomal membrane"/>
    <property type="evidence" value="ECO:0007669"/>
    <property type="project" value="TreeGrafter"/>
</dbReference>
<protein>
    <recommendedName>
        <fullName evidence="8">Peroxisomal ATPase PEX6</fullName>
    </recommendedName>
    <alternativeName>
        <fullName evidence="9">Peroxin-6</fullName>
    </alternativeName>
</protein>
<evidence type="ECO:0000256" key="6">
    <source>
        <dbReference type="ARBA" id="ARBA00023136"/>
    </source>
</evidence>
<comment type="subcellular location">
    <subcellularLocation>
        <location evidence="7">Endomembrane system</location>
        <topology evidence="7">Peripheral membrane protein</topology>
        <orientation evidence="7">Cytoplasmic side</orientation>
    </subcellularLocation>
</comment>
<dbReference type="GO" id="GO:0016887">
    <property type="term" value="F:ATP hydrolysis activity"/>
    <property type="evidence" value="ECO:0007669"/>
    <property type="project" value="InterPro"/>
</dbReference>
<evidence type="ECO:0000256" key="5">
    <source>
        <dbReference type="ARBA" id="ARBA00022840"/>
    </source>
</evidence>
<keyword evidence="4" id="KW-0378">Hydrolase</keyword>
<dbReference type="SMART" id="SM00382">
    <property type="entry name" value="AAA"/>
    <property type="match status" value="1"/>
</dbReference>
<dbReference type="InterPro" id="IPR056995">
    <property type="entry name" value="PEX6_4th_dom"/>
</dbReference>
<evidence type="ECO:0000256" key="4">
    <source>
        <dbReference type="ARBA" id="ARBA00022801"/>
    </source>
</evidence>
<comment type="function">
    <text evidence="10">Component of the PEX1-PEX6 AAA ATPase complex, a protein dislocase complex that mediates the ATP-dependent extraction of the PEX5 receptor from peroxisomal membranes, an essential step for PEX5 recycling. Specifically recognizes PEX5 monoubiquitinated at 'Cys-6', and pulls it out of the peroxisome lumen through the PEX2-PEX10-PEX12 retrotranslocation channel. Extraction by the PEX1-PEX6 AAA ATPase complex is accompanied by unfolding of the TPR repeats and release of bound cargo from PEX5.</text>
</comment>
<proteinExistence type="inferred from homology"/>
<comment type="caution">
    <text evidence="13">The sequence shown here is derived from an EMBL/GenBank/DDBJ whole genome shotgun (WGS) entry which is preliminary data.</text>
</comment>
<dbReference type="Gene3D" id="1.10.8.60">
    <property type="match status" value="1"/>
</dbReference>
<evidence type="ECO:0000256" key="1">
    <source>
        <dbReference type="ARBA" id="ARBA00006914"/>
    </source>
</evidence>
<keyword evidence="5" id="KW-0067">ATP-binding</keyword>
<comment type="catalytic activity">
    <reaction evidence="11">
        <text>ATP + H2O = ADP + phosphate + H(+)</text>
        <dbReference type="Rhea" id="RHEA:13065"/>
        <dbReference type="ChEBI" id="CHEBI:15377"/>
        <dbReference type="ChEBI" id="CHEBI:15378"/>
        <dbReference type="ChEBI" id="CHEBI:30616"/>
        <dbReference type="ChEBI" id="CHEBI:43474"/>
        <dbReference type="ChEBI" id="CHEBI:456216"/>
    </reaction>
    <physiologicalReaction direction="left-to-right" evidence="11">
        <dbReference type="Rhea" id="RHEA:13066"/>
    </physiologicalReaction>
</comment>
<keyword evidence="2" id="KW-0962">Peroxisome biogenesis</keyword>
<dbReference type="InterPro" id="IPR003593">
    <property type="entry name" value="AAA+_ATPase"/>
</dbReference>
<dbReference type="InterPro" id="IPR050168">
    <property type="entry name" value="AAA_ATPase_domain"/>
</dbReference>
<dbReference type="Pfam" id="PF23315">
    <property type="entry name" value="PEX6_4th"/>
    <property type="match status" value="1"/>
</dbReference>
<dbReference type="Gene3D" id="3.40.50.300">
    <property type="entry name" value="P-loop containing nucleotide triphosphate hydrolases"/>
    <property type="match status" value="2"/>
</dbReference>
<dbReference type="InterPro" id="IPR003959">
    <property type="entry name" value="ATPase_AAA_core"/>
</dbReference>
<dbReference type="GO" id="GO:0012505">
    <property type="term" value="C:endomembrane system"/>
    <property type="evidence" value="ECO:0007669"/>
    <property type="project" value="UniProtKB-SubCell"/>
</dbReference>
<feature type="domain" description="AAA+ ATPase" evidence="12">
    <location>
        <begin position="796"/>
        <end position="935"/>
    </location>
</feature>
<evidence type="ECO:0000313" key="13">
    <source>
        <dbReference type="EMBL" id="KAK5773574.1"/>
    </source>
</evidence>
<evidence type="ECO:0000256" key="3">
    <source>
        <dbReference type="ARBA" id="ARBA00022741"/>
    </source>
</evidence>
<gene>
    <name evidence="13" type="ORF">RI543_005091</name>
</gene>